<dbReference type="InterPro" id="IPR015797">
    <property type="entry name" value="NUDIX_hydrolase-like_dom_sf"/>
</dbReference>
<dbReference type="SUPFAM" id="SSF55811">
    <property type="entry name" value="Nudix"/>
    <property type="match status" value="1"/>
</dbReference>
<dbReference type="PROSITE" id="PS51462">
    <property type="entry name" value="NUDIX"/>
    <property type="match status" value="1"/>
</dbReference>
<protein>
    <recommendedName>
        <fullName evidence="1">Nudix hydrolase domain-containing protein</fullName>
    </recommendedName>
</protein>
<dbReference type="Proteomes" id="UP000654947">
    <property type="component" value="Unassembled WGS sequence"/>
</dbReference>
<evidence type="ECO:0000259" key="1">
    <source>
        <dbReference type="PROSITE" id="PS51462"/>
    </source>
</evidence>
<organism evidence="2 3">
    <name type="scientific">Nocardiopsis kunsanensis</name>
    <dbReference type="NCBI Taxonomy" id="141693"/>
    <lineage>
        <taxon>Bacteria</taxon>
        <taxon>Bacillati</taxon>
        <taxon>Actinomycetota</taxon>
        <taxon>Actinomycetes</taxon>
        <taxon>Streptosporangiales</taxon>
        <taxon>Nocardiopsidaceae</taxon>
        <taxon>Nocardiopsis</taxon>
    </lineage>
</organism>
<dbReference type="InterPro" id="IPR000086">
    <property type="entry name" value="NUDIX_hydrolase_dom"/>
</dbReference>
<dbReference type="RefSeq" id="WP_193517763.1">
    <property type="nucleotide sequence ID" value="NZ_BMXL01000007.1"/>
</dbReference>
<reference evidence="2 3" key="1">
    <citation type="journal article" date="2014" name="Int. J. Syst. Evol. Microbiol.">
        <title>Complete genome sequence of Corynebacterium casei LMG S-19264T (=DSM 44701T), isolated from a smear-ripened cheese.</title>
        <authorList>
            <consortium name="US DOE Joint Genome Institute (JGI-PGF)"/>
            <person name="Walter F."/>
            <person name="Albersmeier A."/>
            <person name="Kalinowski J."/>
            <person name="Ruckert C."/>
        </authorList>
    </citation>
    <scope>NUCLEOTIDE SEQUENCE [LARGE SCALE GENOMIC DNA]</scope>
    <source>
        <strain evidence="2 3">KCTC 19473</strain>
    </source>
</reference>
<keyword evidence="3" id="KW-1185">Reference proteome</keyword>
<name>A0A918XC25_9ACTN</name>
<accession>A0A918XC25</accession>
<sequence>MSNHTDIWPVEIPSTLPIGGVPADKRCCGSSVGARVRRYTPTGWEYLLIGRAFWPVGQAPVAGHVYDAHTDVIDALIAEMREEVGLTVVSHHLLHEVRMPNLCSSPPAEPIPGHHWWLYDVEATGELAPDPEETTGARWVSAAELQRLADITIEHALAGGQARDLPNEALEAVWVAHFAATGDLNASSQALVAVERLYATRPDTYWLG</sequence>
<gene>
    <name evidence="2" type="ORF">GCM10007147_18620</name>
</gene>
<dbReference type="Gene3D" id="3.90.79.10">
    <property type="entry name" value="Nucleoside Triphosphate Pyrophosphohydrolase"/>
    <property type="match status" value="1"/>
</dbReference>
<feature type="domain" description="Nudix hydrolase" evidence="1">
    <location>
        <begin position="13"/>
        <end position="162"/>
    </location>
</feature>
<dbReference type="AlphaFoldDB" id="A0A918XC25"/>
<comment type="caution">
    <text evidence="2">The sequence shown here is derived from an EMBL/GenBank/DDBJ whole genome shotgun (WGS) entry which is preliminary data.</text>
</comment>
<evidence type="ECO:0000313" key="3">
    <source>
        <dbReference type="Proteomes" id="UP000654947"/>
    </source>
</evidence>
<dbReference type="Pfam" id="PF00293">
    <property type="entry name" value="NUDIX"/>
    <property type="match status" value="1"/>
</dbReference>
<proteinExistence type="predicted"/>
<dbReference type="EMBL" id="BMXL01000007">
    <property type="protein sequence ID" value="GHD23409.1"/>
    <property type="molecule type" value="Genomic_DNA"/>
</dbReference>
<evidence type="ECO:0000313" key="2">
    <source>
        <dbReference type="EMBL" id="GHD23409.1"/>
    </source>
</evidence>